<organism evidence="1 2">
    <name type="scientific">Oceanobacillus zhaokaii</name>
    <dbReference type="NCBI Taxonomy" id="2052660"/>
    <lineage>
        <taxon>Bacteria</taxon>
        <taxon>Bacillati</taxon>
        <taxon>Bacillota</taxon>
        <taxon>Bacilli</taxon>
        <taxon>Bacillales</taxon>
        <taxon>Bacillaceae</taxon>
        <taxon>Oceanobacillus</taxon>
    </lineage>
</organism>
<name>A0A345PDZ7_9BACI</name>
<dbReference type="OrthoDB" id="4233790at2"/>
<keyword evidence="2" id="KW-1185">Reference proteome</keyword>
<reference evidence="2" key="1">
    <citation type="submission" date="2017-11" db="EMBL/GenBank/DDBJ databases">
        <authorList>
            <person name="Zhu W."/>
        </authorList>
    </citation>
    <scope>NUCLEOTIDE SEQUENCE [LARGE SCALE GENOMIC DNA]</scope>
    <source>
        <strain evidence="2">160</strain>
    </source>
</reference>
<protein>
    <submittedName>
        <fullName evidence="1">Uncharacterized protein</fullName>
    </submittedName>
</protein>
<accession>A0A345PDZ7</accession>
<gene>
    <name evidence="1" type="ORF">CUC15_04275</name>
</gene>
<dbReference type="AlphaFoldDB" id="A0A345PDZ7"/>
<evidence type="ECO:0000313" key="2">
    <source>
        <dbReference type="Proteomes" id="UP000253908"/>
    </source>
</evidence>
<dbReference type="EMBL" id="CP024848">
    <property type="protein sequence ID" value="AXI08227.1"/>
    <property type="molecule type" value="Genomic_DNA"/>
</dbReference>
<evidence type="ECO:0000313" key="1">
    <source>
        <dbReference type="EMBL" id="AXI08227.1"/>
    </source>
</evidence>
<dbReference type="Proteomes" id="UP000253908">
    <property type="component" value="Chromosome"/>
</dbReference>
<sequence length="247" mass="29285">MSYKPIYNPDFHILNIDNKKVLKKQIVDRSLYENPKQGSFLFEIWKKVIDGYYNPEIVNSIFQYPDWIKCPDFYDIYYFCLIWAEIIDRDICFLKIDINEEPSADKEIEDNNRKLRLGLNQFQNTFTDQHSRNYHEGLYSVNFKPERGRGAVSDGDFSWTKPLLIDGNEKKKISTSKKSIFKLEPRNIPLEVGYTDSFTTYQHLRDSGGVARWAYNAKSLIIFIHLKHEGFDKEEILLDPDYLREIK</sequence>
<proteinExistence type="predicted"/>
<dbReference type="KEGG" id="ocn:CUC15_04275"/>
<dbReference type="RefSeq" id="WP_114915520.1">
    <property type="nucleotide sequence ID" value="NZ_CP024848.1"/>
</dbReference>